<name>X1STH3_9ZZZZ</name>
<sequence length="46" mass="5343">RYYFYFLIIKLFSILSKTRFLKKAKKEGATVINGIDLLVNQAALSF</sequence>
<gene>
    <name evidence="1" type="ORF">S06H3_66775</name>
</gene>
<dbReference type="EMBL" id="BARV01045731">
    <property type="protein sequence ID" value="GAI71114.1"/>
    <property type="molecule type" value="Genomic_DNA"/>
</dbReference>
<feature type="non-terminal residue" evidence="1">
    <location>
        <position position="46"/>
    </location>
</feature>
<proteinExistence type="predicted"/>
<comment type="caution">
    <text evidence="1">The sequence shown here is derived from an EMBL/GenBank/DDBJ whole genome shotgun (WGS) entry which is preliminary data.</text>
</comment>
<organism evidence="1">
    <name type="scientific">marine sediment metagenome</name>
    <dbReference type="NCBI Taxonomy" id="412755"/>
    <lineage>
        <taxon>unclassified sequences</taxon>
        <taxon>metagenomes</taxon>
        <taxon>ecological metagenomes</taxon>
    </lineage>
</organism>
<dbReference type="AlphaFoldDB" id="X1STH3"/>
<accession>X1STH3</accession>
<dbReference type="Gene3D" id="3.40.50.720">
    <property type="entry name" value="NAD(P)-binding Rossmann-like Domain"/>
    <property type="match status" value="1"/>
</dbReference>
<feature type="non-terminal residue" evidence="1">
    <location>
        <position position="1"/>
    </location>
</feature>
<evidence type="ECO:0000313" key="1">
    <source>
        <dbReference type="EMBL" id="GAI71114.1"/>
    </source>
</evidence>
<reference evidence="1" key="1">
    <citation type="journal article" date="2014" name="Front. Microbiol.">
        <title>High frequency of phylogenetically diverse reductive dehalogenase-homologous genes in deep subseafloor sedimentary metagenomes.</title>
        <authorList>
            <person name="Kawai M."/>
            <person name="Futagami T."/>
            <person name="Toyoda A."/>
            <person name="Takaki Y."/>
            <person name="Nishi S."/>
            <person name="Hori S."/>
            <person name="Arai W."/>
            <person name="Tsubouchi T."/>
            <person name="Morono Y."/>
            <person name="Uchiyama I."/>
            <person name="Ito T."/>
            <person name="Fujiyama A."/>
            <person name="Inagaki F."/>
            <person name="Takami H."/>
        </authorList>
    </citation>
    <scope>NUCLEOTIDE SEQUENCE</scope>
    <source>
        <strain evidence="1">Expedition CK06-06</strain>
    </source>
</reference>
<protein>
    <submittedName>
        <fullName evidence="1">Uncharacterized protein</fullName>
    </submittedName>
</protein>